<dbReference type="PATRIC" id="fig|1308866.3.peg.2735"/>
<dbReference type="InterPro" id="IPR050583">
    <property type="entry name" value="Mycobacterial_A85_antigen"/>
</dbReference>
<dbReference type="Pfam" id="PF00756">
    <property type="entry name" value="Esterase"/>
    <property type="match status" value="1"/>
</dbReference>
<dbReference type="SUPFAM" id="SSF53474">
    <property type="entry name" value="alpha/beta-Hydrolases"/>
    <property type="match status" value="1"/>
</dbReference>
<dbReference type="PANTHER" id="PTHR48098:SF3">
    <property type="entry name" value="IRON(III) ENTEROBACTIN ESTERASE"/>
    <property type="match status" value="1"/>
</dbReference>
<evidence type="ECO:0000313" key="2">
    <source>
        <dbReference type="Proteomes" id="UP000012283"/>
    </source>
</evidence>
<organism evidence="1 2">
    <name type="scientific">Gracilibacillus halophilus YIM-C55.5</name>
    <dbReference type="NCBI Taxonomy" id="1308866"/>
    <lineage>
        <taxon>Bacteria</taxon>
        <taxon>Bacillati</taxon>
        <taxon>Bacillota</taxon>
        <taxon>Bacilli</taxon>
        <taxon>Bacillales</taxon>
        <taxon>Bacillaceae</taxon>
        <taxon>Gracilibacillus</taxon>
    </lineage>
</organism>
<dbReference type="AlphaFoldDB" id="N4WRT3"/>
<dbReference type="InterPro" id="IPR029058">
    <property type="entry name" value="AB_hydrolase_fold"/>
</dbReference>
<reference evidence="1 2" key="1">
    <citation type="submission" date="2013-03" db="EMBL/GenBank/DDBJ databases">
        <title>Draft genome sequence of Gracibacillus halophilus YIM-C55.5, a moderately halophilic and thermophilic organism from the Xiaochaidamu salt lake.</title>
        <authorList>
            <person name="Sugumar T."/>
            <person name="Polireddy D.R."/>
            <person name="Antony A."/>
            <person name="Madhava Y.R."/>
            <person name="Sivakumar N."/>
        </authorList>
    </citation>
    <scope>NUCLEOTIDE SEQUENCE [LARGE SCALE GENOMIC DNA]</scope>
    <source>
        <strain evidence="1 2">YIM-C55.5</strain>
    </source>
</reference>
<protein>
    <recommendedName>
        <fullName evidence="3">Esterase</fullName>
    </recommendedName>
</protein>
<evidence type="ECO:0008006" key="3">
    <source>
        <dbReference type="Google" id="ProtNLM"/>
    </source>
</evidence>
<sequence>MEDTQINSRFLQEAITLKWYLPEGFHPFQDYQLCIMQDGDDYFRMGRIATLSDELHSELAIEPTIFVGIHYKDKYDRREKYHPEGKQNQSYIDFLVKEAIPAIEDKLYLQPIATNRVLIGDSLAGTLAFMVASQFPSSFGKILMQSPLVTDTVLERAKQAESFKSIEVYHTIGTEETAVHTTTGDTSDFLSPNRTLHQTLQGKLSSYTYHEFEGNHTWKYWQKDLRQLLISMLKS</sequence>
<dbReference type="Proteomes" id="UP000012283">
    <property type="component" value="Unassembled WGS sequence"/>
</dbReference>
<comment type="caution">
    <text evidence="1">The sequence shown here is derived from an EMBL/GenBank/DDBJ whole genome shotgun (WGS) entry which is preliminary data.</text>
</comment>
<dbReference type="eggNOG" id="COG2382">
    <property type="taxonomic scope" value="Bacteria"/>
</dbReference>
<dbReference type="STRING" id="1308866.J416_13544"/>
<gene>
    <name evidence="1" type="ORF">J416_13544</name>
</gene>
<dbReference type="EMBL" id="APML01000069">
    <property type="protein sequence ID" value="ENH95911.1"/>
    <property type="molecule type" value="Genomic_DNA"/>
</dbReference>
<accession>N4WRT3</accession>
<dbReference type="PANTHER" id="PTHR48098">
    <property type="entry name" value="ENTEROCHELIN ESTERASE-RELATED"/>
    <property type="match status" value="1"/>
</dbReference>
<proteinExistence type="predicted"/>
<evidence type="ECO:0000313" key="1">
    <source>
        <dbReference type="EMBL" id="ENH95911.1"/>
    </source>
</evidence>
<dbReference type="Gene3D" id="3.40.50.1820">
    <property type="entry name" value="alpha/beta hydrolase"/>
    <property type="match status" value="1"/>
</dbReference>
<name>N4WRT3_9BACI</name>
<keyword evidence="2" id="KW-1185">Reference proteome</keyword>
<dbReference type="RefSeq" id="WP_003473267.1">
    <property type="nucleotide sequence ID" value="NZ_APML01000069.1"/>
</dbReference>
<dbReference type="InterPro" id="IPR000801">
    <property type="entry name" value="Esterase-like"/>
</dbReference>